<dbReference type="GO" id="GO:0006355">
    <property type="term" value="P:regulation of DNA-templated transcription"/>
    <property type="evidence" value="ECO:0007669"/>
    <property type="project" value="InterPro"/>
</dbReference>
<proteinExistence type="predicted"/>
<evidence type="ECO:0000256" key="1">
    <source>
        <dbReference type="SAM" id="MobiDB-lite"/>
    </source>
</evidence>
<evidence type="ECO:0000313" key="3">
    <source>
        <dbReference type="Proteomes" id="UP000648075"/>
    </source>
</evidence>
<dbReference type="RefSeq" id="WP_189620944.1">
    <property type="nucleotide sequence ID" value="NZ_BMZA01000005.1"/>
</dbReference>
<dbReference type="SUPFAM" id="SSF47598">
    <property type="entry name" value="Ribbon-helix-helix"/>
    <property type="match status" value="1"/>
</dbReference>
<name>A0A918UGD6_9SPHN</name>
<dbReference type="EMBL" id="BMZA01000005">
    <property type="protein sequence ID" value="GGZ04141.1"/>
    <property type="molecule type" value="Genomic_DNA"/>
</dbReference>
<evidence type="ECO:0000313" key="2">
    <source>
        <dbReference type="EMBL" id="GGZ04141.1"/>
    </source>
</evidence>
<comment type="caution">
    <text evidence="2">The sequence shown here is derived from an EMBL/GenBank/DDBJ whole genome shotgun (WGS) entry which is preliminary data.</text>
</comment>
<gene>
    <name evidence="2" type="ORF">GCM10011614_18920</name>
</gene>
<dbReference type="Proteomes" id="UP000648075">
    <property type="component" value="Unassembled WGS sequence"/>
</dbReference>
<feature type="region of interest" description="Disordered" evidence="1">
    <location>
        <begin position="19"/>
        <end position="73"/>
    </location>
</feature>
<feature type="compositionally biased region" description="Low complexity" evidence="1">
    <location>
        <begin position="86"/>
        <end position="103"/>
    </location>
</feature>
<feature type="compositionally biased region" description="Low complexity" evidence="1">
    <location>
        <begin position="61"/>
        <end position="73"/>
    </location>
</feature>
<reference evidence="2" key="1">
    <citation type="journal article" date="2014" name="Int. J. Syst. Evol. Microbiol.">
        <title>Complete genome sequence of Corynebacterium casei LMG S-19264T (=DSM 44701T), isolated from a smear-ripened cheese.</title>
        <authorList>
            <consortium name="US DOE Joint Genome Institute (JGI-PGF)"/>
            <person name="Walter F."/>
            <person name="Albersmeier A."/>
            <person name="Kalinowski J."/>
            <person name="Ruckert C."/>
        </authorList>
    </citation>
    <scope>NUCLEOTIDE SEQUENCE</scope>
    <source>
        <strain evidence="2">KCTC 32255</strain>
    </source>
</reference>
<feature type="region of interest" description="Disordered" evidence="1">
    <location>
        <begin position="84"/>
        <end position="103"/>
    </location>
</feature>
<organism evidence="2 3">
    <name type="scientific">Novosphingobium colocasiae</name>
    <dbReference type="NCBI Taxonomy" id="1256513"/>
    <lineage>
        <taxon>Bacteria</taxon>
        <taxon>Pseudomonadati</taxon>
        <taxon>Pseudomonadota</taxon>
        <taxon>Alphaproteobacteria</taxon>
        <taxon>Sphingomonadales</taxon>
        <taxon>Sphingomonadaceae</taxon>
        <taxon>Novosphingobium</taxon>
    </lineage>
</organism>
<dbReference type="InterPro" id="IPR010985">
    <property type="entry name" value="Ribbon_hlx_hlx"/>
</dbReference>
<accession>A0A918UGD6</accession>
<reference evidence="2" key="2">
    <citation type="submission" date="2020-09" db="EMBL/GenBank/DDBJ databases">
        <authorList>
            <person name="Sun Q."/>
            <person name="Kim S."/>
        </authorList>
    </citation>
    <scope>NUCLEOTIDE SEQUENCE</scope>
    <source>
        <strain evidence="2">KCTC 32255</strain>
    </source>
</reference>
<sequence>MTIPRSLASLSADLLARKGGAKPAMRRQPICGGGEAGDAGADDLGWNDWGHAPAEAVASQPATPAPALDTPDVPEVLRRIEELGRRISAAPPTAPASRPAGRRAAFTLRLDSDRHLRLRMTSTMLDRSAQDIVTEALDLYISQLPEIASLAELARKHR</sequence>
<protein>
    <submittedName>
        <fullName evidence="2">Uncharacterized protein</fullName>
    </submittedName>
</protein>
<keyword evidence="3" id="KW-1185">Reference proteome</keyword>
<dbReference type="AlphaFoldDB" id="A0A918UGD6"/>